<keyword evidence="6" id="KW-0963">Cytoplasm</keyword>
<keyword evidence="5 6" id="KW-0012">Acyltransferase</keyword>
<dbReference type="GO" id="GO:0008780">
    <property type="term" value="F:acyl-[acyl-carrier-protein]-UDP-N-acetylglucosamine O-acyltransferase activity"/>
    <property type="evidence" value="ECO:0007669"/>
    <property type="project" value="UniProtKB-UniRule"/>
</dbReference>
<dbReference type="GO" id="GO:0009245">
    <property type="term" value="P:lipid A biosynthetic process"/>
    <property type="evidence" value="ECO:0007669"/>
    <property type="project" value="UniProtKB-UniRule"/>
</dbReference>
<dbReference type="EC" id="2.3.1.129" evidence="6"/>
<dbReference type="NCBIfam" id="TIGR01852">
    <property type="entry name" value="lipid_A_lpxA"/>
    <property type="match status" value="1"/>
</dbReference>
<dbReference type="Pfam" id="PF00132">
    <property type="entry name" value="Hexapep"/>
    <property type="match status" value="3"/>
</dbReference>
<evidence type="ECO:0000256" key="3">
    <source>
        <dbReference type="ARBA" id="ARBA00022679"/>
    </source>
</evidence>
<evidence type="ECO:0000256" key="1">
    <source>
        <dbReference type="ARBA" id="ARBA00022516"/>
    </source>
</evidence>
<evidence type="ECO:0000256" key="5">
    <source>
        <dbReference type="ARBA" id="ARBA00023315"/>
    </source>
</evidence>
<comment type="catalytic activity">
    <reaction evidence="6">
        <text>a (3R)-hydroxyacyl-[ACP] + UDP-N-acetyl-alpha-D-glucosamine = a UDP-3-O-[(3R)-3-hydroxyacyl]-N-acetyl-alpha-D-glucosamine + holo-[ACP]</text>
        <dbReference type="Rhea" id="RHEA:67812"/>
        <dbReference type="Rhea" id="RHEA-COMP:9685"/>
        <dbReference type="Rhea" id="RHEA-COMP:9945"/>
        <dbReference type="ChEBI" id="CHEBI:57705"/>
        <dbReference type="ChEBI" id="CHEBI:64479"/>
        <dbReference type="ChEBI" id="CHEBI:78827"/>
        <dbReference type="ChEBI" id="CHEBI:173225"/>
        <dbReference type="EC" id="2.3.1.129"/>
    </reaction>
</comment>
<dbReference type="InterPro" id="IPR037157">
    <property type="entry name" value="Acetyltransf_C_sf"/>
</dbReference>
<keyword evidence="1 6" id="KW-0444">Lipid biosynthesis</keyword>
<comment type="subunit">
    <text evidence="6">Homotrimer.</text>
</comment>
<comment type="pathway">
    <text evidence="6">Glycolipid biosynthesis; lipid IV(A) biosynthesis; lipid IV(A) from (3R)-3-hydroxytetradecanoyl-[acyl-carrier-protein] and UDP-N-acetyl-alpha-D-glucosamine: step 1/6.</text>
</comment>
<dbReference type="Gene3D" id="1.20.1180.10">
    <property type="entry name" value="Udp N-acetylglucosamine O-acyltransferase, C-terminal domain"/>
    <property type="match status" value="1"/>
</dbReference>
<dbReference type="Gene3D" id="2.160.10.10">
    <property type="entry name" value="Hexapeptide repeat proteins"/>
    <property type="match status" value="1"/>
</dbReference>
<proteinExistence type="inferred from homology"/>
<keyword evidence="6" id="KW-0677">Repeat</keyword>
<evidence type="ECO:0000256" key="2">
    <source>
        <dbReference type="ARBA" id="ARBA00022556"/>
    </source>
</evidence>
<dbReference type="Pfam" id="PF13720">
    <property type="entry name" value="Acetyltransf_11"/>
    <property type="match status" value="1"/>
</dbReference>
<sequence length="256" mass="27597">MIHSTVQIDPSARIADKVTIGPFSVIGPDVEIGEGTWIGPHVVVNGPTTIGRYNKIFQFASVGEACQDLKYKGEPTRLIIGDHNTIREFATLHRGTIQDSGETRVGSHCLVMAYAHIAHDVVVGDSVIMANNAQLAGHVHVGDHAIIGGNCGVHQFVSIGAHAFLGAGSTVLKDVPAFVTVQGYPATPHGMNVEGLRRRGFQKPAMTALRRAYKIVYREGKTVREALDELAPLAEEHPEVRVFVDSIEGSKRGIVR</sequence>
<gene>
    <name evidence="6 8" type="primary">lpxA</name>
    <name evidence="8" type="ORF">GCM10007392_31820</name>
</gene>
<accession>A0A918NE94</accession>
<dbReference type="CDD" id="cd03351">
    <property type="entry name" value="LbH_UDP-GlcNAc_AT"/>
    <property type="match status" value="1"/>
</dbReference>
<organism evidence="8 9">
    <name type="scientific">Saccharospirillum salsuginis</name>
    <dbReference type="NCBI Taxonomy" id="418750"/>
    <lineage>
        <taxon>Bacteria</taxon>
        <taxon>Pseudomonadati</taxon>
        <taxon>Pseudomonadota</taxon>
        <taxon>Gammaproteobacteria</taxon>
        <taxon>Oceanospirillales</taxon>
        <taxon>Saccharospirillaceae</taxon>
        <taxon>Saccharospirillum</taxon>
    </lineage>
</organism>
<dbReference type="InterPro" id="IPR001451">
    <property type="entry name" value="Hexapep"/>
</dbReference>
<evidence type="ECO:0000256" key="4">
    <source>
        <dbReference type="ARBA" id="ARBA00023098"/>
    </source>
</evidence>
<dbReference type="PANTHER" id="PTHR43480:SF1">
    <property type="entry name" value="ACYL-[ACYL-CARRIER-PROTEIN]--UDP-N-ACETYLGLUCOSAMINE O-ACYLTRANSFERASE, MITOCHONDRIAL-RELATED"/>
    <property type="match status" value="1"/>
</dbReference>
<keyword evidence="4 6" id="KW-0443">Lipid metabolism</keyword>
<dbReference type="InterPro" id="IPR011004">
    <property type="entry name" value="Trimer_LpxA-like_sf"/>
</dbReference>
<reference evidence="8" key="1">
    <citation type="journal article" date="2014" name="Int. J. Syst. Evol. Microbiol.">
        <title>Complete genome sequence of Corynebacterium casei LMG S-19264T (=DSM 44701T), isolated from a smear-ripened cheese.</title>
        <authorList>
            <consortium name="US DOE Joint Genome Institute (JGI-PGF)"/>
            <person name="Walter F."/>
            <person name="Albersmeier A."/>
            <person name="Kalinowski J."/>
            <person name="Ruckert C."/>
        </authorList>
    </citation>
    <scope>NUCLEOTIDE SEQUENCE</scope>
    <source>
        <strain evidence="8">KCTC 22169</strain>
    </source>
</reference>
<dbReference type="AlphaFoldDB" id="A0A918NE94"/>
<evidence type="ECO:0000259" key="7">
    <source>
        <dbReference type="Pfam" id="PF13720"/>
    </source>
</evidence>
<feature type="domain" description="UDP N-acetylglucosamine O-acyltransferase C-terminal" evidence="7">
    <location>
        <begin position="174"/>
        <end position="255"/>
    </location>
</feature>
<protein>
    <recommendedName>
        <fullName evidence="6">Acyl-[acyl-carrier-protein]--UDP-N-acetylglucosamine O-acyltransferase</fullName>
        <shortName evidence="6">UDP-N-acetylglucosamine acyltransferase</shortName>
        <ecNumber evidence="6">2.3.1.129</ecNumber>
    </recommendedName>
</protein>
<keyword evidence="9" id="KW-1185">Reference proteome</keyword>
<reference evidence="8" key="2">
    <citation type="submission" date="2020-09" db="EMBL/GenBank/DDBJ databases">
        <authorList>
            <person name="Sun Q."/>
            <person name="Kim S."/>
        </authorList>
    </citation>
    <scope>NUCLEOTIDE SEQUENCE</scope>
    <source>
        <strain evidence="8">KCTC 22169</strain>
    </source>
</reference>
<dbReference type="HAMAP" id="MF_00387">
    <property type="entry name" value="LpxA"/>
    <property type="match status" value="1"/>
</dbReference>
<dbReference type="PANTHER" id="PTHR43480">
    <property type="entry name" value="ACYL-[ACYL-CARRIER-PROTEIN]--UDP-N-ACETYLGLUCOSAMINE O-ACYLTRANSFERASE"/>
    <property type="match status" value="1"/>
</dbReference>
<name>A0A918NE94_9GAMM</name>
<dbReference type="PIRSF" id="PIRSF000456">
    <property type="entry name" value="UDP-GlcNAc_acltr"/>
    <property type="match status" value="1"/>
</dbReference>
<dbReference type="Proteomes" id="UP000626148">
    <property type="component" value="Unassembled WGS sequence"/>
</dbReference>
<dbReference type="InterPro" id="IPR029098">
    <property type="entry name" value="Acetyltransf_C"/>
</dbReference>
<evidence type="ECO:0000256" key="6">
    <source>
        <dbReference type="HAMAP-Rule" id="MF_00387"/>
    </source>
</evidence>
<comment type="subcellular location">
    <subcellularLocation>
        <location evidence="6">Cytoplasm</location>
    </subcellularLocation>
</comment>
<keyword evidence="3 6" id="KW-0808">Transferase</keyword>
<dbReference type="GO" id="GO:0005737">
    <property type="term" value="C:cytoplasm"/>
    <property type="evidence" value="ECO:0007669"/>
    <property type="project" value="UniProtKB-SubCell"/>
</dbReference>
<comment type="function">
    <text evidence="6">Involved in the biosynthesis of lipid A, a phosphorylated glycolipid that anchors the lipopolysaccharide to the outer membrane of the cell.</text>
</comment>
<dbReference type="InterPro" id="IPR010137">
    <property type="entry name" value="Lipid_A_LpxA"/>
</dbReference>
<comment type="caution">
    <text evidence="8">The sequence shown here is derived from an EMBL/GenBank/DDBJ whole genome shotgun (WGS) entry which is preliminary data.</text>
</comment>
<evidence type="ECO:0000313" key="9">
    <source>
        <dbReference type="Proteomes" id="UP000626148"/>
    </source>
</evidence>
<evidence type="ECO:0000313" key="8">
    <source>
        <dbReference type="EMBL" id="GGX61597.1"/>
    </source>
</evidence>
<dbReference type="GO" id="GO:0016020">
    <property type="term" value="C:membrane"/>
    <property type="evidence" value="ECO:0007669"/>
    <property type="project" value="GOC"/>
</dbReference>
<dbReference type="RefSeq" id="WP_189610457.1">
    <property type="nucleotide sequence ID" value="NZ_BMXR01000008.1"/>
</dbReference>
<comment type="similarity">
    <text evidence="6">Belongs to the transferase hexapeptide repeat family. LpxA subfamily.</text>
</comment>
<dbReference type="NCBIfam" id="NF003657">
    <property type="entry name" value="PRK05289.1"/>
    <property type="match status" value="1"/>
</dbReference>
<dbReference type="SUPFAM" id="SSF51161">
    <property type="entry name" value="Trimeric LpxA-like enzymes"/>
    <property type="match status" value="1"/>
</dbReference>
<keyword evidence="2 6" id="KW-0441">Lipid A biosynthesis</keyword>
<dbReference type="EMBL" id="BMXR01000008">
    <property type="protein sequence ID" value="GGX61597.1"/>
    <property type="molecule type" value="Genomic_DNA"/>
</dbReference>